<evidence type="ECO:0000256" key="1">
    <source>
        <dbReference type="ARBA" id="ARBA00000085"/>
    </source>
</evidence>
<protein>
    <recommendedName>
        <fullName evidence="3">histidine kinase</fullName>
        <ecNumber evidence="3">2.7.13.3</ecNumber>
    </recommendedName>
</protein>
<dbReference type="STRING" id="426128.SAMN05660297_03069"/>
<keyword evidence="6 12" id="KW-0418">Kinase</keyword>
<dbReference type="InterPro" id="IPR050640">
    <property type="entry name" value="Bact_2-comp_sensor_kinase"/>
</dbReference>
<evidence type="ECO:0000259" key="11">
    <source>
        <dbReference type="PROSITE" id="PS50885"/>
    </source>
</evidence>
<keyword evidence="4" id="KW-0597">Phosphoprotein</keyword>
<keyword evidence="9" id="KW-1133">Transmembrane helix</keyword>
<dbReference type="PROSITE" id="PS50109">
    <property type="entry name" value="HIS_KIN"/>
    <property type="match status" value="1"/>
</dbReference>
<feature type="coiled-coil region" evidence="8">
    <location>
        <begin position="251"/>
        <end position="279"/>
    </location>
</feature>
<evidence type="ECO:0000256" key="7">
    <source>
        <dbReference type="ARBA" id="ARBA00023012"/>
    </source>
</evidence>
<dbReference type="RefSeq" id="WP_090446079.1">
    <property type="nucleotide sequence ID" value="NZ_FOHU01000018.1"/>
</dbReference>
<dbReference type="Gene3D" id="6.10.340.10">
    <property type="match status" value="1"/>
</dbReference>
<feature type="domain" description="HAMP" evidence="11">
    <location>
        <begin position="203"/>
        <end position="256"/>
    </location>
</feature>
<dbReference type="Pfam" id="PF06580">
    <property type="entry name" value="His_kinase"/>
    <property type="match status" value="1"/>
</dbReference>
<keyword evidence="5" id="KW-0808">Transferase</keyword>
<reference evidence="12 13" key="1">
    <citation type="submission" date="2016-10" db="EMBL/GenBank/DDBJ databases">
        <authorList>
            <person name="de Groot N.N."/>
        </authorList>
    </citation>
    <scope>NUCLEOTIDE SEQUENCE [LARGE SCALE GENOMIC DNA]</scope>
    <source>
        <strain evidence="12 13">DSM 18979</strain>
    </source>
</reference>
<evidence type="ECO:0000256" key="8">
    <source>
        <dbReference type="SAM" id="Coils"/>
    </source>
</evidence>
<dbReference type="InterPro" id="IPR036890">
    <property type="entry name" value="HATPase_C_sf"/>
</dbReference>
<dbReference type="PANTHER" id="PTHR34220:SF7">
    <property type="entry name" value="SENSOR HISTIDINE KINASE YPDA"/>
    <property type="match status" value="1"/>
</dbReference>
<keyword evidence="13" id="KW-1185">Reference proteome</keyword>
<dbReference type="Pfam" id="PF02518">
    <property type="entry name" value="HATPase_c"/>
    <property type="match status" value="1"/>
</dbReference>
<dbReference type="InterPro" id="IPR005467">
    <property type="entry name" value="His_kinase_dom"/>
</dbReference>
<evidence type="ECO:0000256" key="9">
    <source>
        <dbReference type="SAM" id="Phobius"/>
    </source>
</evidence>
<feature type="domain" description="Histidine kinase" evidence="10">
    <location>
        <begin position="383"/>
        <end position="489"/>
    </location>
</feature>
<dbReference type="Gene3D" id="3.30.565.10">
    <property type="entry name" value="Histidine kinase-like ATPase, C-terminal domain"/>
    <property type="match status" value="1"/>
</dbReference>
<dbReference type="GO" id="GO:0016020">
    <property type="term" value="C:membrane"/>
    <property type="evidence" value="ECO:0007669"/>
    <property type="project" value="UniProtKB-SubCell"/>
</dbReference>
<dbReference type="SUPFAM" id="SSF55874">
    <property type="entry name" value="ATPase domain of HSP90 chaperone/DNA topoisomerase II/histidine kinase"/>
    <property type="match status" value="1"/>
</dbReference>
<evidence type="ECO:0000256" key="4">
    <source>
        <dbReference type="ARBA" id="ARBA00022553"/>
    </source>
</evidence>
<dbReference type="PANTHER" id="PTHR34220">
    <property type="entry name" value="SENSOR HISTIDINE KINASE YPDA"/>
    <property type="match status" value="1"/>
</dbReference>
<dbReference type="GO" id="GO:0000155">
    <property type="term" value="F:phosphorelay sensor kinase activity"/>
    <property type="evidence" value="ECO:0007669"/>
    <property type="project" value="InterPro"/>
</dbReference>
<keyword evidence="7" id="KW-0902">Two-component regulatory system</keyword>
<comment type="catalytic activity">
    <reaction evidence="1">
        <text>ATP + protein L-histidine = ADP + protein N-phospho-L-histidine.</text>
        <dbReference type="EC" id="2.7.13.3"/>
    </reaction>
</comment>
<comment type="subcellular location">
    <subcellularLocation>
        <location evidence="2">Membrane</location>
    </subcellularLocation>
</comment>
<gene>
    <name evidence="12" type="ORF">SAMN05660297_03069</name>
</gene>
<dbReference type="EC" id="2.7.13.3" evidence="3"/>
<name>A0A1I0G7Y9_9FIRM</name>
<dbReference type="CDD" id="cd06225">
    <property type="entry name" value="HAMP"/>
    <property type="match status" value="1"/>
</dbReference>
<dbReference type="AlphaFoldDB" id="A0A1I0G7Y9"/>
<evidence type="ECO:0000259" key="10">
    <source>
        <dbReference type="PROSITE" id="PS50109"/>
    </source>
</evidence>
<feature type="transmembrane region" description="Helical" evidence="9">
    <location>
        <begin position="183"/>
        <end position="202"/>
    </location>
</feature>
<keyword evidence="8" id="KW-0175">Coiled coil</keyword>
<evidence type="ECO:0000256" key="5">
    <source>
        <dbReference type="ARBA" id="ARBA00022679"/>
    </source>
</evidence>
<feature type="transmembrane region" description="Helical" evidence="9">
    <location>
        <begin position="12"/>
        <end position="30"/>
    </location>
</feature>
<organism evidence="12 13">
    <name type="scientific">Natronincola peptidivorans</name>
    <dbReference type="NCBI Taxonomy" id="426128"/>
    <lineage>
        <taxon>Bacteria</taxon>
        <taxon>Bacillati</taxon>
        <taxon>Bacillota</taxon>
        <taxon>Clostridia</taxon>
        <taxon>Peptostreptococcales</taxon>
        <taxon>Natronincolaceae</taxon>
        <taxon>Natronincola</taxon>
    </lineage>
</organism>
<evidence type="ECO:0000313" key="13">
    <source>
        <dbReference type="Proteomes" id="UP000199568"/>
    </source>
</evidence>
<evidence type="ECO:0000256" key="6">
    <source>
        <dbReference type="ARBA" id="ARBA00022777"/>
    </source>
</evidence>
<keyword evidence="9" id="KW-0812">Transmembrane</keyword>
<proteinExistence type="predicted"/>
<dbReference type="InterPro" id="IPR003594">
    <property type="entry name" value="HATPase_dom"/>
</dbReference>
<evidence type="ECO:0000313" key="12">
    <source>
        <dbReference type="EMBL" id="SET66048.1"/>
    </source>
</evidence>
<dbReference type="InterPro" id="IPR010559">
    <property type="entry name" value="Sig_transdc_His_kin_internal"/>
</dbReference>
<keyword evidence="9" id="KW-0472">Membrane</keyword>
<dbReference type="InterPro" id="IPR003660">
    <property type="entry name" value="HAMP_dom"/>
</dbReference>
<evidence type="ECO:0000256" key="2">
    <source>
        <dbReference type="ARBA" id="ARBA00004370"/>
    </source>
</evidence>
<dbReference type="EMBL" id="FOHU01000018">
    <property type="protein sequence ID" value="SET66048.1"/>
    <property type="molecule type" value="Genomic_DNA"/>
</dbReference>
<dbReference type="PROSITE" id="PS50885">
    <property type="entry name" value="HAMP"/>
    <property type="match status" value="1"/>
</dbReference>
<dbReference type="Proteomes" id="UP000199568">
    <property type="component" value="Unassembled WGS sequence"/>
</dbReference>
<dbReference type="SMART" id="SM00387">
    <property type="entry name" value="HATPase_c"/>
    <property type="match status" value="1"/>
</dbReference>
<dbReference type="OrthoDB" id="9809348at2"/>
<accession>A0A1I0G7Y9</accession>
<evidence type="ECO:0000256" key="3">
    <source>
        <dbReference type="ARBA" id="ARBA00012438"/>
    </source>
</evidence>
<sequence length="499" mass="58686">MKRKAKRSMGTTIKLTFAIIIIIMSIIFLYSNIVKSRVVQEYDASMKINILLSDLSIEYNNMWELFNTYIKNNSEETYHRYIETNMKINNIINIVTPHIKEDKDSSIYLRNLNSMYAWFKEEMDLVITREELNLETYEQIMNIRTMNYYISQHSSNLMSSYLQHTNSNYLKVLDSYKILESNLYLLLAITILVSIFIIIISTDNILRTVKRLSVSVRQLSDANWDIPDLEVESYNELDYFAETFNHMKNSIKTYIEELNKASEMEMNYQKEKIKNIEKDKIIRETQLKALKMQINPHFLFNNLNTVSRMAMFENADKTVELIDAVAKILRFNLSQKNDFILLKDELEIVKAFILIQRIKFEDTIQFNYTIDEELYDLYIPPMIIQLLVENAIKHGVSGIKKQGWIKINVSRKNAYCVISVEDNGFGISKDEIDRIINRKEMDKSNYSTGLGIYNIILRLQIYFNREDLLTIESEKNVGTKVEILIPIEESERIAKSINS</sequence>